<dbReference type="AlphaFoldDB" id="A0A6B3TPC7"/>
<protein>
    <submittedName>
        <fullName evidence="2">DUF454 domain-containing protein</fullName>
    </submittedName>
</protein>
<dbReference type="InterPro" id="IPR007401">
    <property type="entry name" value="DUF454"/>
</dbReference>
<comment type="caution">
    <text evidence="2">The sequence shown here is derived from an EMBL/GenBank/DDBJ whole genome shotgun (WGS) entry which is preliminary data.</text>
</comment>
<dbReference type="PANTHER" id="PTHR35813">
    <property type="entry name" value="INNER MEMBRANE PROTEIN YBAN"/>
    <property type="match status" value="1"/>
</dbReference>
<dbReference type="GO" id="GO:0005886">
    <property type="term" value="C:plasma membrane"/>
    <property type="evidence" value="ECO:0007669"/>
    <property type="project" value="TreeGrafter"/>
</dbReference>
<evidence type="ECO:0000256" key="1">
    <source>
        <dbReference type="SAM" id="Phobius"/>
    </source>
</evidence>
<dbReference type="PIRSF" id="PIRSF016789">
    <property type="entry name" value="DUF454"/>
    <property type="match status" value="1"/>
</dbReference>
<reference evidence="2" key="1">
    <citation type="submission" date="2020-02" db="EMBL/GenBank/DDBJ databases">
        <title>Bacillus sedimentmangrovi sp. nov., isolated from sediment of the mangrove ecosystem.</title>
        <authorList>
            <person name="Liu G."/>
        </authorList>
    </citation>
    <scope>NUCLEOTIDE SEQUENCE [LARGE SCALE GENOMIC DNA]</scope>
    <source>
        <strain evidence="2">SgZ-7</strain>
    </source>
</reference>
<accession>A0A6B3TPC7</accession>
<dbReference type="EMBL" id="JAAIUV010000007">
    <property type="protein sequence ID" value="NEX78472.1"/>
    <property type="molecule type" value="Genomic_DNA"/>
</dbReference>
<keyword evidence="3" id="KW-1185">Reference proteome</keyword>
<keyword evidence="1" id="KW-1133">Transmembrane helix</keyword>
<dbReference type="Pfam" id="PF04304">
    <property type="entry name" value="DUF454"/>
    <property type="match status" value="1"/>
</dbReference>
<gene>
    <name evidence="2" type="ORF">G4Z05_06130</name>
</gene>
<keyword evidence="1" id="KW-0472">Membrane</keyword>
<proteinExistence type="predicted"/>
<feature type="transmembrane region" description="Helical" evidence="1">
    <location>
        <begin position="101"/>
        <end position="119"/>
    </location>
</feature>
<dbReference type="RefSeq" id="WP_163250995.1">
    <property type="nucleotide sequence ID" value="NZ_JAAIUV010000007.1"/>
</dbReference>
<dbReference type="PANTHER" id="PTHR35813:SF1">
    <property type="entry name" value="INNER MEMBRANE PROTEIN YBAN"/>
    <property type="match status" value="1"/>
</dbReference>
<keyword evidence="1" id="KW-0812">Transmembrane</keyword>
<name>A0A6B3TPC7_9BACI</name>
<sequence length="136" mass="15681">MFIQRSIVKFIYIIIGLIALGLGVVGIVLPIVPTTPLLLLASFCFMKGSKRFEIWFKGTNLYKRHLETFVREKSMTLKQKVTLMLFSDAMIAIPLFLHDSYIVKIVLVLIIIYKYYYFIFKIKTVPGKNAKVKGNQ</sequence>
<evidence type="ECO:0000313" key="3">
    <source>
        <dbReference type="Proteomes" id="UP000481621"/>
    </source>
</evidence>
<organism evidence="2 3">
    <name type="scientific">Neobacillus thermocopriae</name>
    <dbReference type="NCBI Taxonomy" id="1215031"/>
    <lineage>
        <taxon>Bacteria</taxon>
        <taxon>Bacillati</taxon>
        <taxon>Bacillota</taxon>
        <taxon>Bacilli</taxon>
        <taxon>Bacillales</taxon>
        <taxon>Bacillaceae</taxon>
        <taxon>Neobacillus</taxon>
    </lineage>
</organism>
<dbReference type="Proteomes" id="UP000481621">
    <property type="component" value="Unassembled WGS sequence"/>
</dbReference>
<evidence type="ECO:0000313" key="2">
    <source>
        <dbReference type="EMBL" id="NEX78472.1"/>
    </source>
</evidence>
<feature type="transmembrane region" description="Helical" evidence="1">
    <location>
        <begin position="7"/>
        <end position="31"/>
    </location>
</feature>